<evidence type="ECO:0000313" key="14">
    <source>
        <dbReference type="Proteomes" id="UP000265619"/>
    </source>
</evidence>
<dbReference type="NCBIfam" id="NF010792">
    <property type="entry name" value="PRK14196.1"/>
    <property type="match status" value="1"/>
</dbReference>
<organism evidence="13 14">
    <name type="scientific">Acidovorax cavernicola</name>
    <dbReference type="NCBI Taxonomy" id="1675792"/>
    <lineage>
        <taxon>Bacteria</taxon>
        <taxon>Pseudomonadati</taxon>
        <taxon>Pseudomonadota</taxon>
        <taxon>Betaproteobacteria</taxon>
        <taxon>Burkholderiales</taxon>
        <taxon>Comamonadaceae</taxon>
        <taxon>Acidovorax</taxon>
    </lineage>
</organism>
<evidence type="ECO:0000256" key="7">
    <source>
        <dbReference type="ARBA" id="ARBA00023065"/>
    </source>
</evidence>
<dbReference type="GO" id="GO:0046872">
    <property type="term" value="F:metal ion binding"/>
    <property type="evidence" value="ECO:0007669"/>
    <property type="project" value="UniProtKB-KW"/>
</dbReference>
<feature type="transmembrane region" description="Helical" evidence="12">
    <location>
        <begin position="65"/>
        <end position="86"/>
    </location>
</feature>
<evidence type="ECO:0000256" key="12">
    <source>
        <dbReference type="HAMAP-Rule" id="MF_00454"/>
    </source>
</evidence>
<keyword evidence="8 12" id="KW-0472">Membrane</keyword>
<dbReference type="Pfam" id="PF02537">
    <property type="entry name" value="CRCB"/>
    <property type="match status" value="1"/>
</dbReference>
<feature type="transmembrane region" description="Helical" evidence="12">
    <location>
        <begin position="98"/>
        <end position="123"/>
    </location>
</feature>
<sequence>MLPVLAICIGACLGALARWRLGLWLSAPHGLPWGTLAANLVGGYLIGVCVATFDALPHLDPAWRLALVTGFLGALTTFSTFSAEVIGMLQQQRHGAALAWAGLHVLGSLAMTVAGLASAQALWPRAA</sequence>
<dbReference type="NCBIfam" id="TIGR00494">
    <property type="entry name" value="crcB"/>
    <property type="match status" value="1"/>
</dbReference>
<comment type="function">
    <text evidence="12">Fluoride-specific ion channel. Important for reducing fluoride concentration in the cell, thus reducing its toxicity.</text>
</comment>
<dbReference type="OrthoDB" id="9806299at2"/>
<dbReference type="GO" id="GO:0005886">
    <property type="term" value="C:plasma membrane"/>
    <property type="evidence" value="ECO:0007669"/>
    <property type="project" value="UniProtKB-SubCell"/>
</dbReference>
<keyword evidence="7 12" id="KW-0406">Ion transport</keyword>
<dbReference type="GO" id="GO:0140114">
    <property type="term" value="P:cellular detoxification of fluoride"/>
    <property type="evidence" value="ECO:0007669"/>
    <property type="project" value="UniProtKB-UniRule"/>
</dbReference>
<dbReference type="InterPro" id="IPR003691">
    <property type="entry name" value="FluC"/>
</dbReference>
<comment type="caution">
    <text evidence="13">The sequence shown here is derived from an EMBL/GenBank/DDBJ whole genome shotgun (WGS) entry which is preliminary data.</text>
</comment>
<comment type="activity regulation">
    <text evidence="12">Na(+) is not transported, but it plays an essential structural role and its presence is essential for fluoride channel function.</text>
</comment>
<keyword evidence="9 12" id="KW-0407">Ion channel</keyword>
<keyword evidence="3" id="KW-0997">Cell inner membrane</keyword>
<keyword evidence="2 12" id="KW-1003">Cell membrane</keyword>
<dbReference type="RefSeq" id="WP_119558696.1">
    <property type="nucleotide sequence ID" value="NZ_QXMN01000108.1"/>
</dbReference>
<keyword evidence="5 12" id="KW-1133">Transmembrane helix</keyword>
<dbReference type="Proteomes" id="UP000265619">
    <property type="component" value="Unassembled WGS sequence"/>
</dbReference>
<feature type="binding site" evidence="12">
    <location>
        <position position="73"/>
    </location>
    <ligand>
        <name>Na(+)</name>
        <dbReference type="ChEBI" id="CHEBI:29101"/>
        <note>structural</note>
    </ligand>
</feature>
<evidence type="ECO:0000256" key="6">
    <source>
        <dbReference type="ARBA" id="ARBA00023053"/>
    </source>
</evidence>
<dbReference type="PANTHER" id="PTHR28259:SF1">
    <property type="entry name" value="FLUORIDE EXPORT PROTEIN 1-RELATED"/>
    <property type="match status" value="1"/>
</dbReference>
<reference evidence="13 14" key="1">
    <citation type="submission" date="2018-09" db="EMBL/GenBank/DDBJ databases">
        <title>Acidovorax cavernicola nov. sp. isolated from Gruta de las Maravillas (Aracena, Spain).</title>
        <authorList>
            <person name="Jurado V."/>
            <person name="Gutierrez-Patricio S."/>
            <person name="Gonzalez-Pimentel J.L."/>
            <person name="Miller A.Z."/>
            <person name="Laiz L."/>
            <person name="Saiz-Jimenez C."/>
        </authorList>
    </citation>
    <scope>NUCLEOTIDE SEQUENCE [LARGE SCALE GENOMIC DNA]</scope>
    <source>
        <strain evidence="13 14">1011MAR4D40.2</strain>
    </source>
</reference>
<keyword evidence="14" id="KW-1185">Reference proteome</keyword>
<dbReference type="PANTHER" id="PTHR28259">
    <property type="entry name" value="FLUORIDE EXPORT PROTEIN 1-RELATED"/>
    <property type="match status" value="1"/>
</dbReference>
<comment type="similarity">
    <text evidence="10 12">Belongs to the fluoride channel Fluc/FEX (TC 1.A.43) family.</text>
</comment>
<dbReference type="GO" id="GO:0062054">
    <property type="term" value="F:fluoride channel activity"/>
    <property type="evidence" value="ECO:0007669"/>
    <property type="project" value="UniProtKB-UniRule"/>
</dbReference>
<evidence type="ECO:0000256" key="10">
    <source>
        <dbReference type="ARBA" id="ARBA00035120"/>
    </source>
</evidence>
<keyword evidence="12" id="KW-0479">Metal-binding</keyword>
<evidence type="ECO:0000256" key="1">
    <source>
        <dbReference type="ARBA" id="ARBA00004651"/>
    </source>
</evidence>
<evidence type="ECO:0000256" key="2">
    <source>
        <dbReference type="ARBA" id="ARBA00022475"/>
    </source>
</evidence>
<evidence type="ECO:0000256" key="9">
    <source>
        <dbReference type="ARBA" id="ARBA00023303"/>
    </source>
</evidence>
<proteinExistence type="inferred from homology"/>
<keyword evidence="6 12" id="KW-0915">Sodium</keyword>
<comment type="subcellular location">
    <subcellularLocation>
        <location evidence="1 12">Cell membrane</location>
        <topology evidence="1 12">Multi-pass membrane protein</topology>
    </subcellularLocation>
</comment>
<name>A0A9X8GS95_9BURK</name>
<evidence type="ECO:0000313" key="13">
    <source>
        <dbReference type="EMBL" id="RIX72168.1"/>
    </source>
</evidence>
<keyword evidence="4 12" id="KW-0812">Transmembrane</keyword>
<protein>
    <recommendedName>
        <fullName evidence="12">Fluoride-specific ion channel FluC</fullName>
    </recommendedName>
</protein>
<evidence type="ECO:0000256" key="11">
    <source>
        <dbReference type="ARBA" id="ARBA00035585"/>
    </source>
</evidence>
<accession>A0A9X8GS95</accession>
<feature type="transmembrane region" description="Helical" evidence="12">
    <location>
        <begin position="33"/>
        <end position="53"/>
    </location>
</feature>
<dbReference type="AlphaFoldDB" id="A0A9X8GS95"/>
<evidence type="ECO:0000256" key="3">
    <source>
        <dbReference type="ARBA" id="ARBA00022519"/>
    </source>
</evidence>
<evidence type="ECO:0000256" key="8">
    <source>
        <dbReference type="ARBA" id="ARBA00023136"/>
    </source>
</evidence>
<evidence type="ECO:0000256" key="4">
    <source>
        <dbReference type="ARBA" id="ARBA00022692"/>
    </source>
</evidence>
<comment type="catalytic activity">
    <reaction evidence="11">
        <text>fluoride(in) = fluoride(out)</text>
        <dbReference type="Rhea" id="RHEA:76159"/>
        <dbReference type="ChEBI" id="CHEBI:17051"/>
    </reaction>
    <physiologicalReaction direction="left-to-right" evidence="11">
        <dbReference type="Rhea" id="RHEA:76160"/>
    </physiologicalReaction>
</comment>
<keyword evidence="12" id="KW-0813">Transport</keyword>
<dbReference type="HAMAP" id="MF_00454">
    <property type="entry name" value="FluC"/>
    <property type="match status" value="1"/>
</dbReference>
<feature type="binding site" evidence="12">
    <location>
        <position position="76"/>
    </location>
    <ligand>
        <name>Na(+)</name>
        <dbReference type="ChEBI" id="CHEBI:29101"/>
        <note>structural</note>
    </ligand>
</feature>
<dbReference type="EMBL" id="QXMN01000108">
    <property type="protein sequence ID" value="RIX72168.1"/>
    <property type="molecule type" value="Genomic_DNA"/>
</dbReference>
<gene>
    <name evidence="12 13" type="primary">crcB</name>
    <name evidence="12" type="synonym">fluC</name>
    <name evidence="13" type="ORF">D3H34_31155</name>
</gene>
<evidence type="ECO:0000256" key="5">
    <source>
        <dbReference type="ARBA" id="ARBA00022989"/>
    </source>
</evidence>